<evidence type="ECO:0000256" key="1">
    <source>
        <dbReference type="ARBA" id="ARBA00008601"/>
    </source>
</evidence>
<dbReference type="InterPro" id="IPR029021">
    <property type="entry name" value="Prot-tyrosine_phosphatase-like"/>
</dbReference>
<dbReference type="CDD" id="cd14521">
    <property type="entry name" value="DSP_fungal_SDP1-like"/>
    <property type="match status" value="1"/>
</dbReference>
<dbReference type="PROSITE" id="PS50056">
    <property type="entry name" value="TYR_PHOSPHATASE_2"/>
    <property type="match status" value="1"/>
</dbReference>
<reference evidence="8 9" key="1">
    <citation type="submission" date="2016-03" db="EMBL/GenBank/DDBJ databases">
        <title>How can Kluyveromyces marxianus grow so fast - potential evolutionary course in Saccharomyces Complex revealed by comparative genomics.</title>
        <authorList>
            <person name="Mo W."/>
            <person name="Lu W."/>
            <person name="Yang X."/>
            <person name="Qi J."/>
            <person name="Lv H."/>
        </authorList>
    </citation>
    <scope>NUCLEOTIDE SEQUENCE [LARGE SCALE GENOMIC DNA]</scope>
    <source>
        <strain evidence="8 9">FIM1</strain>
    </source>
</reference>
<evidence type="ECO:0000259" key="6">
    <source>
        <dbReference type="PROSITE" id="PS50054"/>
    </source>
</evidence>
<dbReference type="InterPro" id="IPR000387">
    <property type="entry name" value="Tyr_Pase_dom"/>
</dbReference>
<dbReference type="SUPFAM" id="SSF52799">
    <property type="entry name" value="(Phosphotyrosine protein) phosphatases II"/>
    <property type="match status" value="1"/>
</dbReference>
<feature type="domain" description="Tyrosine specific protein phosphatases" evidence="7">
    <location>
        <begin position="287"/>
        <end position="341"/>
    </location>
</feature>
<feature type="compositionally biased region" description="Polar residues" evidence="5">
    <location>
        <begin position="15"/>
        <end position="28"/>
    </location>
</feature>
<name>A0ABX6EZG1_KLUMA</name>
<dbReference type="InterPro" id="IPR016130">
    <property type="entry name" value="Tyr_Pase_AS"/>
</dbReference>
<evidence type="ECO:0000256" key="3">
    <source>
        <dbReference type="ARBA" id="ARBA00022801"/>
    </source>
</evidence>
<evidence type="ECO:0000256" key="4">
    <source>
        <dbReference type="ARBA" id="ARBA00022912"/>
    </source>
</evidence>
<dbReference type="EMBL" id="CP015060">
    <property type="protein sequence ID" value="QGN17734.1"/>
    <property type="molecule type" value="Genomic_DNA"/>
</dbReference>
<proteinExistence type="inferred from homology"/>
<accession>A0ABX6EZG1</accession>
<keyword evidence="4" id="KW-0904">Protein phosphatase</keyword>
<keyword evidence="9" id="KW-1185">Reference proteome</keyword>
<keyword evidence="3" id="KW-0378">Hydrolase</keyword>
<evidence type="ECO:0000313" key="8">
    <source>
        <dbReference type="EMBL" id="QGN17734.1"/>
    </source>
</evidence>
<dbReference type="SMART" id="SM00195">
    <property type="entry name" value="DSPc"/>
    <property type="match status" value="1"/>
</dbReference>
<organism evidence="8 9">
    <name type="scientific">Kluyveromyces marxianus</name>
    <name type="common">Yeast</name>
    <name type="synonym">Candida kefyr</name>
    <dbReference type="NCBI Taxonomy" id="4911"/>
    <lineage>
        <taxon>Eukaryota</taxon>
        <taxon>Fungi</taxon>
        <taxon>Dikarya</taxon>
        <taxon>Ascomycota</taxon>
        <taxon>Saccharomycotina</taxon>
        <taxon>Saccharomycetes</taxon>
        <taxon>Saccharomycetales</taxon>
        <taxon>Saccharomycetaceae</taxon>
        <taxon>Kluyveromyces</taxon>
    </lineage>
</organism>
<dbReference type="Gene3D" id="3.90.190.10">
    <property type="entry name" value="Protein tyrosine phosphatase superfamily"/>
    <property type="match status" value="1"/>
</dbReference>
<feature type="domain" description="Tyrosine-protein phosphatase" evidence="6">
    <location>
        <begin position="226"/>
        <end position="366"/>
    </location>
</feature>
<dbReference type="Pfam" id="PF00782">
    <property type="entry name" value="DSPc"/>
    <property type="match status" value="1"/>
</dbReference>
<dbReference type="EC" id="3.1.3.48" evidence="2"/>
<evidence type="ECO:0000256" key="2">
    <source>
        <dbReference type="ARBA" id="ARBA00013064"/>
    </source>
</evidence>
<dbReference type="InterPro" id="IPR020422">
    <property type="entry name" value="TYR_PHOSPHATASE_DUAL_dom"/>
</dbReference>
<dbReference type="Proteomes" id="UP000422736">
    <property type="component" value="Chromosome 8"/>
</dbReference>
<dbReference type="PANTHER" id="PTHR10159:SF519">
    <property type="entry name" value="DUAL SPECIFICITY PROTEIN PHOSPHATASE MPK3"/>
    <property type="match status" value="1"/>
</dbReference>
<gene>
    <name evidence="8" type="primary">MSG5</name>
    <name evidence="8" type="ORF">FIM1_4943</name>
</gene>
<evidence type="ECO:0000313" key="9">
    <source>
        <dbReference type="Proteomes" id="UP000422736"/>
    </source>
</evidence>
<dbReference type="PROSITE" id="PS50054">
    <property type="entry name" value="TYR_PHOSPHATASE_DUAL"/>
    <property type="match status" value="1"/>
</dbReference>
<dbReference type="InterPro" id="IPR000340">
    <property type="entry name" value="Dual-sp_phosphatase_cat-dom"/>
</dbReference>
<evidence type="ECO:0000256" key="5">
    <source>
        <dbReference type="SAM" id="MobiDB-lite"/>
    </source>
</evidence>
<feature type="region of interest" description="Disordered" evidence="5">
    <location>
        <begin position="1"/>
        <end position="28"/>
    </location>
</feature>
<comment type="similarity">
    <text evidence="1">Belongs to the protein-tyrosine phosphatase family. Non-receptor class dual specificity subfamily.</text>
</comment>
<evidence type="ECO:0000259" key="7">
    <source>
        <dbReference type="PROSITE" id="PS50056"/>
    </source>
</evidence>
<dbReference type="PROSITE" id="PS00383">
    <property type="entry name" value="TYR_PHOSPHATASE_1"/>
    <property type="match status" value="1"/>
</dbReference>
<dbReference type="PANTHER" id="PTHR10159">
    <property type="entry name" value="DUAL SPECIFICITY PROTEIN PHOSPHATASE"/>
    <property type="match status" value="1"/>
</dbReference>
<protein>
    <recommendedName>
        <fullName evidence="2">protein-tyrosine-phosphatase</fullName>
        <ecNumber evidence="2">3.1.3.48</ecNumber>
    </recommendedName>
</protein>
<sequence>MNSQGIGTRSHKSMQNKNSKNLSLQIGDSPTRNKLIIVEPKPNNSISNGESCGGSGNAFAVPPLTKRASEAQIYSLPPKLKSTRSTPCTPQLATTGCSSGFNSAVSPTSSASSSSPFNKPQLPTINTKVLCRPRASTIAAGTAMTLGAQSQGQGQCQTQGQAQVQTPSNEFIENMSRYWVFQENTPMSSNNYEPDAKDRTNINAVLSDDELDSYSESYKENCYPSGPLLVIPPYIYLYSEPSLKEVLDFDLIINVAKEITNYKEQLPAEKQVNYYHLTWSHTSQITKNLPQLTELIHNAYINRKKVLIHCQCGVSRSASLIVAYMMRYDNLSLNDAYNKLKLIAKEISPNMSLLFQLMEWEDWLKNHDPINRTCRKQSFESISELGELTL</sequence>